<organism evidence="1 2">
    <name type="scientific">Hymenochirus boettgeri</name>
    <name type="common">Congo dwarf clawed frog</name>
    <dbReference type="NCBI Taxonomy" id="247094"/>
    <lineage>
        <taxon>Eukaryota</taxon>
        <taxon>Metazoa</taxon>
        <taxon>Chordata</taxon>
        <taxon>Craniata</taxon>
        <taxon>Vertebrata</taxon>
        <taxon>Euteleostomi</taxon>
        <taxon>Amphibia</taxon>
        <taxon>Batrachia</taxon>
        <taxon>Anura</taxon>
        <taxon>Pipoidea</taxon>
        <taxon>Pipidae</taxon>
        <taxon>Pipinae</taxon>
        <taxon>Hymenochirus</taxon>
    </lineage>
</organism>
<evidence type="ECO:0000313" key="2">
    <source>
        <dbReference type="Proteomes" id="UP000812440"/>
    </source>
</evidence>
<comment type="caution">
    <text evidence="1">The sequence shown here is derived from an EMBL/GenBank/DDBJ whole genome shotgun (WGS) entry which is preliminary data.</text>
</comment>
<keyword evidence="2" id="KW-1185">Reference proteome</keyword>
<dbReference type="AlphaFoldDB" id="A0A8T2K2M2"/>
<accession>A0A8T2K2M2</accession>
<sequence length="102" mass="11571">MKRRLSGFLAIWIGTSLWVVFFSHFPGRFCKVHLGIVSFVHMSCFPWMNQHVPTHLNPGAQNERVPLSGSDPQSLCAGLSWFKALLRGLNIYSLQLETQAEQ</sequence>
<dbReference type="Proteomes" id="UP000812440">
    <property type="component" value="Chromosome 8_10"/>
</dbReference>
<gene>
    <name evidence="1" type="ORF">GDO86_015821</name>
</gene>
<dbReference type="EMBL" id="JAACNH010000003">
    <property type="protein sequence ID" value="KAG8448891.1"/>
    <property type="molecule type" value="Genomic_DNA"/>
</dbReference>
<proteinExistence type="predicted"/>
<reference evidence="1" key="1">
    <citation type="thesis" date="2020" institute="ProQuest LLC" country="789 East Eisenhower Parkway, Ann Arbor, MI, USA">
        <title>Comparative Genomics and Chromosome Evolution.</title>
        <authorList>
            <person name="Mudd A.B."/>
        </authorList>
    </citation>
    <scope>NUCLEOTIDE SEQUENCE</scope>
    <source>
        <strain evidence="1">Female2</strain>
        <tissue evidence="1">Blood</tissue>
    </source>
</reference>
<name>A0A8T2K2M2_9PIPI</name>
<evidence type="ECO:0000313" key="1">
    <source>
        <dbReference type="EMBL" id="KAG8448891.1"/>
    </source>
</evidence>
<protein>
    <submittedName>
        <fullName evidence="1">Uncharacterized protein</fullName>
    </submittedName>
</protein>